<evidence type="ECO:0000256" key="2">
    <source>
        <dbReference type="ARBA" id="ARBA00022487"/>
    </source>
</evidence>
<dbReference type="Proteomes" id="UP000647172">
    <property type="component" value="Unassembled WGS sequence"/>
</dbReference>
<gene>
    <name evidence="9" type="ORF">Ani05nite_21240</name>
</gene>
<evidence type="ECO:0000256" key="3">
    <source>
        <dbReference type="ARBA" id="ARBA00022723"/>
    </source>
</evidence>
<keyword evidence="10" id="KW-1185">Reference proteome</keyword>
<dbReference type="GO" id="GO:0052689">
    <property type="term" value="F:carboxylic ester hydrolase activity"/>
    <property type="evidence" value="ECO:0007669"/>
    <property type="project" value="UniProtKB-KW"/>
</dbReference>
<dbReference type="EMBL" id="BOMQ01000026">
    <property type="protein sequence ID" value="GIE48590.1"/>
    <property type="molecule type" value="Genomic_DNA"/>
</dbReference>
<keyword evidence="2" id="KW-0719">Serine esterase</keyword>
<evidence type="ECO:0000256" key="5">
    <source>
        <dbReference type="ARBA" id="ARBA00022801"/>
    </source>
</evidence>
<keyword evidence="6" id="KW-0106">Calcium</keyword>
<evidence type="ECO:0000256" key="4">
    <source>
        <dbReference type="ARBA" id="ARBA00022729"/>
    </source>
</evidence>
<feature type="signal peptide" evidence="8">
    <location>
        <begin position="1"/>
        <end position="20"/>
    </location>
</feature>
<evidence type="ECO:0000313" key="9">
    <source>
        <dbReference type="EMBL" id="GIE48590.1"/>
    </source>
</evidence>
<feature type="chain" id="PRO_5037318616" description="Feruloyl esterase" evidence="8">
    <location>
        <begin position="21"/>
        <end position="514"/>
    </location>
</feature>
<proteinExistence type="inferred from homology"/>
<keyword evidence="3" id="KW-0479">Metal-binding</keyword>
<comment type="similarity">
    <text evidence="1">Belongs to the tannase family.</text>
</comment>
<dbReference type="RefSeq" id="WP_203767273.1">
    <property type="nucleotide sequence ID" value="NZ_BAAAYJ010000114.1"/>
</dbReference>
<evidence type="ECO:0000313" key="10">
    <source>
        <dbReference type="Proteomes" id="UP000647172"/>
    </source>
</evidence>
<sequence>MMNLLLAALTAVPLALGAPAAPPGAPVIGCAALSRVDLPGVRIASAGPATIRGNEFCVVRGHFAPGTSFTLKLPTGGWTGQYVQQGCSGLCGSVPELDVPPVGYGCAPALAGKLALAASDSGHRGADTEPATWGADPRLRVEFGLTSEHKLAGVATAVLRAYYGAEPTHRYFDGCSTGGRQGLMLAQRYPADFDGILAGAPASNPAVLSGLLNPWLVRSNTGADGTQVLTSEKLPALHAAVAGACGEVIEDPRRCGFRPDSLRCPPGVDRPGCLTGAQVAAVTAFYRGPTDRAGRSLSNGGVPYGSELTWTWFTGPAGTRPDGTDAATIALNYLRYLAYPVNPPATYSLADVRFDRAARDRLAVVGDALYRAEDPDLGAFRARGGKLIMYHGWADGVIPPWSTIDYYRAVERRAGGFARAQAFSRLYLIPAGYHCLFGPDVRRVTEIGVPELLTPLLDWVENGVAPGEIGVPTVTAQPEPELVRYLTVTPFDALAPVRAAPGGLNSHDDHVGRY</sequence>
<keyword evidence="5" id="KW-0378">Hydrolase</keyword>
<dbReference type="PANTHER" id="PTHR33938:SF15">
    <property type="entry name" value="FERULOYL ESTERASE B-RELATED"/>
    <property type="match status" value="1"/>
</dbReference>
<evidence type="ECO:0000256" key="6">
    <source>
        <dbReference type="ARBA" id="ARBA00022837"/>
    </source>
</evidence>
<dbReference type="InterPro" id="IPR011118">
    <property type="entry name" value="Tannase/feruloyl_esterase"/>
</dbReference>
<name>A0A919MSZ9_9ACTN</name>
<evidence type="ECO:0008006" key="11">
    <source>
        <dbReference type="Google" id="ProtNLM"/>
    </source>
</evidence>
<comment type="caution">
    <text evidence="9">The sequence shown here is derived from an EMBL/GenBank/DDBJ whole genome shotgun (WGS) entry which is preliminary data.</text>
</comment>
<dbReference type="Pfam" id="PF07519">
    <property type="entry name" value="Tannase"/>
    <property type="match status" value="1"/>
</dbReference>
<dbReference type="InterPro" id="IPR029058">
    <property type="entry name" value="AB_hydrolase_fold"/>
</dbReference>
<evidence type="ECO:0000256" key="7">
    <source>
        <dbReference type="ARBA" id="ARBA00023157"/>
    </source>
</evidence>
<dbReference type="AlphaFoldDB" id="A0A919MSZ9"/>
<evidence type="ECO:0000256" key="1">
    <source>
        <dbReference type="ARBA" id="ARBA00006249"/>
    </source>
</evidence>
<keyword evidence="7" id="KW-1015">Disulfide bond</keyword>
<reference evidence="9" key="1">
    <citation type="submission" date="2021-01" db="EMBL/GenBank/DDBJ databases">
        <title>Whole genome shotgun sequence of Actinoplanes nipponensis NBRC 14063.</title>
        <authorList>
            <person name="Komaki H."/>
            <person name="Tamura T."/>
        </authorList>
    </citation>
    <scope>NUCLEOTIDE SEQUENCE</scope>
    <source>
        <strain evidence="9">NBRC 14063</strain>
    </source>
</reference>
<dbReference type="GO" id="GO:0046872">
    <property type="term" value="F:metal ion binding"/>
    <property type="evidence" value="ECO:0007669"/>
    <property type="project" value="UniProtKB-KW"/>
</dbReference>
<dbReference type="PANTHER" id="PTHR33938">
    <property type="entry name" value="FERULOYL ESTERASE B-RELATED"/>
    <property type="match status" value="1"/>
</dbReference>
<organism evidence="9 10">
    <name type="scientific">Actinoplanes nipponensis</name>
    <dbReference type="NCBI Taxonomy" id="135950"/>
    <lineage>
        <taxon>Bacteria</taxon>
        <taxon>Bacillati</taxon>
        <taxon>Actinomycetota</taxon>
        <taxon>Actinomycetes</taxon>
        <taxon>Micromonosporales</taxon>
        <taxon>Micromonosporaceae</taxon>
        <taxon>Actinoplanes</taxon>
    </lineage>
</organism>
<protein>
    <recommendedName>
        <fullName evidence="11">Feruloyl esterase</fullName>
    </recommendedName>
</protein>
<evidence type="ECO:0000256" key="8">
    <source>
        <dbReference type="SAM" id="SignalP"/>
    </source>
</evidence>
<accession>A0A919MSZ9</accession>
<dbReference type="SUPFAM" id="SSF53474">
    <property type="entry name" value="alpha/beta-Hydrolases"/>
    <property type="match status" value="1"/>
</dbReference>
<dbReference type="Gene3D" id="3.40.50.1820">
    <property type="entry name" value="alpha/beta hydrolase"/>
    <property type="match status" value="1"/>
</dbReference>
<keyword evidence="4 8" id="KW-0732">Signal</keyword>